<keyword evidence="4" id="KW-1185">Reference proteome</keyword>
<dbReference type="InterPro" id="IPR018640">
    <property type="entry name" value="DUF2063"/>
</dbReference>
<evidence type="ECO:0000313" key="3">
    <source>
        <dbReference type="EMBL" id="MCQ8129291.1"/>
    </source>
</evidence>
<sequence length="253" mass="28821">MGIDFKAKQAEFAAYIRDPAQVPAPADVDPQRMAMYRELFFNNIDGFLSSNFPVLHRILSEAQWHELARDFFARHQCRTPHFSEIAEEFLDYLQNERRAEGDLPFLLELAHYEWVEMALSIARAEPEYGDAAFAEQALEQAIGLSPVAWPLAYRYPVHNIGPDFLPQTAPEQPSYLIVYRDRHDEVHFMQTTPPTFRLLQLIEQQGSVVGRQALRMLAAELAPQIDQPTVLQFGSQTLRDLAEKGVLIPAVGV</sequence>
<feature type="domain" description="NGO1945-like C-terminal" evidence="2">
    <location>
        <begin position="145"/>
        <end position="242"/>
    </location>
</feature>
<comment type="caution">
    <text evidence="3">The sequence shown here is derived from an EMBL/GenBank/DDBJ whole genome shotgun (WGS) entry which is preliminary data.</text>
</comment>
<proteinExistence type="predicted"/>
<dbReference type="RefSeq" id="WP_256615713.1">
    <property type="nucleotide sequence ID" value="NZ_JANIBK010000065.1"/>
</dbReference>
<dbReference type="GO" id="GO:0003677">
    <property type="term" value="F:DNA binding"/>
    <property type="evidence" value="ECO:0007669"/>
    <property type="project" value="UniProtKB-KW"/>
</dbReference>
<feature type="domain" description="Putative DNA-binding" evidence="1">
    <location>
        <begin position="9"/>
        <end position="93"/>
    </location>
</feature>
<dbReference type="Gene3D" id="1.10.150.690">
    <property type="entry name" value="DUF2063"/>
    <property type="match status" value="1"/>
</dbReference>
<evidence type="ECO:0000313" key="4">
    <source>
        <dbReference type="Proteomes" id="UP001524586"/>
    </source>
</evidence>
<name>A0ABT1U879_9GAMM</name>
<dbReference type="Pfam" id="PF09836">
    <property type="entry name" value="DUF2063"/>
    <property type="match status" value="1"/>
</dbReference>
<accession>A0ABT1U879</accession>
<dbReference type="InterPro" id="IPR044922">
    <property type="entry name" value="DUF2063_N_sf"/>
</dbReference>
<reference evidence="3 4" key="1">
    <citation type="submission" date="2022-07" db="EMBL/GenBank/DDBJ databases">
        <title>Methylomonas rivi sp. nov., Methylomonas rosea sp. nov., Methylomonas aureus sp. nov. and Methylomonas subterranea sp. nov., four novel methanotrophs isolated from a freshwater creek and the deep terrestrial subsurface.</title>
        <authorList>
            <person name="Abin C."/>
            <person name="Sankaranarayanan K."/>
            <person name="Garner C."/>
            <person name="Sindelar R."/>
            <person name="Kotary K."/>
            <person name="Garner R."/>
            <person name="Barclay S."/>
            <person name="Lawson P."/>
            <person name="Krumholz L."/>
        </authorList>
    </citation>
    <scope>NUCLEOTIDE SEQUENCE [LARGE SCALE GENOMIC DNA]</scope>
    <source>
        <strain evidence="3 4">WSC-6</strain>
    </source>
</reference>
<evidence type="ECO:0000259" key="1">
    <source>
        <dbReference type="Pfam" id="PF09836"/>
    </source>
</evidence>
<keyword evidence="3" id="KW-0238">DNA-binding</keyword>
<organism evidence="3 4">
    <name type="scientific">Methylomonas rivi</name>
    <dbReference type="NCBI Taxonomy" id="2952226"/>
    <lineage>
        <taxon>Bacteria</taxon>
        <taxon>Pseudomonadati</taxon>
        <taxon>Pseudomonadota</taxon>
        <taxon>Gammaproteobacteria</taxon>
        <taxon>Methylococcales</taxon>
        <taxon>Methylococcaceae</taxon>
        <taxon>Methylomonas</taxon>
    </lineage>
</organism>
<evidence type="ECO:0000259" key="2">
    <source>
        <dbReference type="Pfam" id="PF22106"/>
    </source>
</evidence>
<dbReference type="Pfam" id="PF22106">
    <property type="entry name" value="NGO1945_C"/>
    <property type="match status" value="1"/>
</dbReference>
<dbReference type="InterPro" id="IPR054098">
    <property type="entry name" value="NGO1945-like_C"/>
</dbReference>
<dbReference type="Gene3D" id="3.90.930.50">
    <property type="match status" value="1"/>
</dbReference>
<gene>
    <name evidence="3" type="ORF">NP596_12590</name>
</gene>
<protein>
    <submittedName>
        <fullName evidence="3">DNA-binding domain-containing protein</fullName>
    </submittedName>
</protein>
<dbReference type="EMBL" id="JANIBK010000065">
    <property type="protein sequence ID" value="MCQ8129291.1"/>
    <property type="molecule type" value="Genomic_DNA"/>
</dbReference>
<dbReference type="Proteomes" id="UP001524586">
    <property type="component" value="Unassembled WGS sequence"/>
</dbReference>